<protein>
    <submittedName>
        <fullName evidence="3">Uncharacterized protein</fullName>
    </submittedName>
</protein>
<dbReference type="Proteomes" id="UP000095280">
    <property type="component" value="Unplaced"/>
</dbReference>
<sequence>MLHLQALMSKSKSHLSLQTHPRTCAEHSTLKASS</sequence>
<reference evidence="3" key="1">
    <citation type="submission" date="2016-11" db="UniProtKB">
        <authorList>
            <consortium name="WormBaseParasite"/>
        </authorList>
    </citation>
    <scope>IDENTIFICATION</scope>
</reference>
<keyword evidence="2" id="KW-1185">Reference proteome</keyword>
<accession>A0A1I8J6I6</accession>
<evidence type="ECO:0000256" key="1">
    <source>
        <dbReference type="SAM" id="MobiDB-lite"/>
    </source>
</evidence>
<dbReference type="WBParaSite" id="maker-uti_cns_0045981-snap-gene-0.13-mRNA-1">
    <property type="protein sequence ID" value="maker-uti_cns_0045981-snap-gene-0.13-mRNA-1"/>
    <property type="gene ID" value="maker-uti_cns_0045981-snap-gene-0.13"/>
</dbReference>
<dbReference type="AlphaFoldDB" id="A0A1I8J6I6"/>
<organism evidence="2 3">
    <name type="scientific">Macrostomum lignano</name>
    <dbReference type="NCBI Taxonomy" id="282301"/>
    <lineage>
        <taxon>Eukaryota</taxon>
        <taxon>Metazoa</taxon>
        <taxon>Spiralia</taxon>
        <taxon>Lophotrochozoa</taxon>
        <taxon>Platyhelminthes</taxon>
        <taxon>Rhabditophora</taxon>
        <taxon>Macrostomorpha</taxon>
        <taxon>Macrostomida</taxon>
        <taxon>Macrostomidae</taxon>
        <taxon>Macrostomum</taxon>
    </lineage>
</organism>
<feature type="region of interest" description="Disordered" evidence="1">
    <location>
        <begin position="1"/>
        <end position="34"/>
    </location>
</feature>
<evidence type="ECO:0000313" key="2">
    <source>
        <dbReference type="Proteomes" id="UP000095280"/>
    </source>
</evidence>
<evidence type="ECO:0000313" key="3">
    <source>
        <dbReference type="WBParaSite" id="maker-uti_cns_0045981-snap-gene-0.13-mRNA-1"/>
    </source>
</evidence>
<name>A0A1I8J6I6_9PLAT</name>
<proteinExistence type="predicted"/>
<feature type="compositionally biased region" description="Polar residues" evidence="1">
    <location>
        <begin position="8"/>
        <end position="21"/>
    </location>
</feature>
<feature type="compositionally biased region" description="Basic and acidic residues" evidence="1">
    <location>
        <begin position="23"/>
        <end position="34"/>
    </location>
</feature>